<dbReference type="PATRIC" id="fig|47500.12.peg.1370"/>
<keyword evidence="3" id="KW-1185">Reference proteome</keyword>
<dbReference type="OrthoDB" id="2382090at2"/>
<evidence type="ECO:0000313" key="1">
    <source>
        <dbReference type="EMBL" id="KON99306.1"/>
    </source>
</evidence>
<evidence type="ECO:0000313" key="3">
    <source>
        <dbReference type="Proteomes" id="UP000037269"/>
    </source>
</evidence>
<dbReference type="Proteomes" id="UP000037269">
    <property type="component" value="Unassembled WGS sequence"/>
</dbReference>
<sequence length="73" mass="8475">MKTLGTGEVVFYGMDQTVQRLQGEVQIKDTRVILSEIIYFNGKPNGMREINLPLDRCVIHWQPEVYEEIGFTE</sequence>
<reference evidence="2 4" key="2">
    <citation type="submission" date="2016-10" db="EMBL/GenBank/DDBJ databases">
        <authorList>
            <person name="de Groot N.N."/>
        </authorList>
    </citation>
    <scope>NUCLEOTIDE SEQUENCE [LARGE SCALE GENOMIC DNA]</scope>
    <source>
        <strain evidence="2 4">DSM 2895</strain>
    </source>
</reference>
<dbReference type="STRING" id="47500.AF333_00805"/>
<gene>
    <name evidence="1" type="ORF">AF333_00805</name>
    <name evidence="2" type="ORF">SAMN04487909_105121</name>
</gene>
<dbReference type="GeneID" id="92839800"/>
<evidence type="ECO:0000313" key="4">
    <source>
        <dbReference type="Proteomes" id="UP000182836"/>
    </source>
</evidence>
<proteinExistence type="predicted"/>
<evidence type="ECO:0000313" key="2">
    <source>
        <dbReference type="EMBL" id="SDI56528.1"/>
    </source>
</evidence>
<dbReference type="RefSeq" id="WP_021622302.1">
    <property type="nucleotide sequence ID" value="NZ_BJOA01000082.1"/>
</dbReference>
<dbReference type="Proteomes" id="UP000182836">
    <property type="component" value="Unassembled WGS sequence"/>
</dbReference>
<dbReference type="AlphaFoldDB" id="A0A0D1VXD6"/>
<accession>A0A0D1VXD6</accession>
<dbReference type="EMBL" id="FNED01000005">
    <property type="protein sequence ID" value="SDI56528.1"/>
    <property type="molecule type" value="Genomic_DNA"/>
</dbReference>
<reference evidence="1 3" key="1">
    <citation type="submission" date="2015-07" db="EMBL/GenBank/DDBJ databases">
        <title>Fjat-14205 dsm 2895.</title>
        <authorList>
            <person name="Liu B."/>
            <person name="Wang J."/>
            <person name="Zhu Y."/>
            <person name="Liu G."/>
            <person name="Chen Q."/>
            <person name="Chen Z."/>
            <person name="Lan J."/>
            <person name="Che J."/>
            <person name="Ge C."/>
            <person name="Shi H."/>
            <person name="Pan Z."/>
            <person name="Liu X."/>
        </authorList>
    </citation>
    <scope>NUCLEOTIDE SEQUENCE [LARGE SCALE GENOMIC DNA]</scope>
    <source>
        <strain evidence="1 3">DSM 2895</strain>
    </source>
</reference>
<dbReference type="EMBL" id="LGUG01000002">
    <property type="protein sequence ID" value="KON99306.1"/>
    <property type="molecule type" value="Genomic_DNA"/>
</dbReference>
<name>A0A0D1VXD6_ANEMI</name>
<protein>
    <submittedName>
        <fullName evidence="1">Uncharacterized protein</fullName>
    </submittedName>
</protein>
<organism evidence="1 3">
    <name type="scientific">Aneurinibacillus migulanus</name>
    <name type="common">Bacillus migulanus</name>
    <dbReference type="NCBI Taxonomy" id="47500"/>
    <lineage>
        <taxon>Bacteria</taxon>
        <taxon>Bacillati</taxon>
        <taxon>Bacillota</taxon>
        <taxon>Bacilli</taxon>
        <taxon>Bacillales</taxon>
        <taxon>Paenibacillaceae</taxon>
        <taxon>Aneurinibacillus group</taxon>
        <taxon>Aneurinibacillus</taxon>
    </lineage>
</organism>